<dbReference type="OrthoDB" id="5296173at2"/>
<comment type="caution">
    <text evidence="4">The sequence shown here is derived from an EMBL/GenBank/DDBJ whole genome shotgun (WGS) entry which is preliminary data.</text>
</comment>
<keyword evidence="3" id="KW-0812">Transmembrane</keyword>
<reference evidence="4 5" key="1">
    <citation type="submission" date="2019-07" db="EMBL/GenBank/DDBJ databases">
        <title>Tepidimonas taiwanensis I1-1 draft genome.</title>
        <authorList>
            <person name="Da Costa M.S."/>
            <person name="Froufe H.J.C."/>
            <person name="Egas C."/>
            <person name="Albuquerque L."/>
        </authorList>
    </citation>
    <scope>NUCLEOTIDE SEQUENCE [LARGE SCALE GENOMIC DNA]</scope>
    <source>
        <strain evidence="4 5">I1-1</strain>
    </source>
</reference>
<evidence type="ECO:0000256" key="3">
    <source>
        <dbReference type="SAM" id="Phobius"/>
    </source>
</evidence>
<evidence type="ECO:0000313" key="5">
    <source>
        <dbReference type="Proteomes" id="UP000317763"/>
    </source>
</evidence>
<dbReference type="GO" id="GO:0043683">
    <property type="term" value="P:type IV pilus assembly"/>
    <property type="evidence" value="ECO:0007669"/>
    <property type="project" value="TreeGrafter"/>
</dbReference>
<name>A0A554XE32_9BURK</name>
<evidence type="ECO:0000256" key="1">
    <source>
        <dbReference type="SAM" id="Coils"/>
    </source>
</evidence>
<dbReference type="AlphaFoldDB" id="A0A554XE32"/>
<dbReference type="GO" id="GO:0043107">
    <property type="term" value="P:type IV pilus-dependent motility"/>
    <property type="evidence" value="ECO:0007669"/>
    <property type="project" value="TreeGrafter"/>
</dbReference>
<keyword evidence="3" id="KW-0472">Membrane</keyword>
<dbReference type="Pfam" id="PF05137">
    <property type="entry name" value="PilN"/>
    <property type="match status" value="1"/>
</dbReference>
<keyword evidence="3" id="KW-1133">Transmembrane helix</keyword>
<feature type="compositionally biased region" description="Low complexity" evidence="2">
    <location>
        <begin position="190"/>
        <end position="204"/>
    </location>
</feature>
<accession>A0A554XE32</accession>
<gene>
    <name evidence="4" type="ORF">Ttaiw_00157</name>
</gene>
<feature type="region of interest" description="Disordered" evidence="2">
    <location>
        <begin position="189"/>
        <end position="212"/>
    </location>
</feature>
<evidence type="ECO:0000313" key="4">
    <source>
        <dbReference type="EMBL" id="TSE34097.1"/>
    </source>
</evidence>
<dbReference type="EMBL" id="VJOM01000001">
    <property type="protein sequence ID" value="TSE34097.1"/>
    <property type="molecule type" value="Genomic_DNA"/>
</dbReference>
<keyword evidence="5" id="KW-1185">Reference proteome</keyword>
<dbReference type="RefSeq" id="WP_143897333.1">
    <property type="nucleotide sequence ID" value="NZ_CP083911.1"/>
</dbReference>
<organism evidence="4 5">
    <name type="scientific">Tepidimonas taiwanensis</name>
    <dbReference type="NCBI Taxonomy" id="307486"/>
    <lineage>
        <taxon>Bacteria</taxon>
        <taxon>Pseudomonadati</taxon>
        <taxon>Pseudomonadota</taxon>
        <taxon>Betaproteobacteria</taxon>
        <taxon>Burkholderiales</taxon>
        <taxon>Tepidimonas</taxon>
    </lineage>
</organism>
<protein>
    <submittedName>
        <fullName evidence="4">Fimbrial assembly protein (PilN)</fullName>
    </submittedName>
</protein>
<dbReference type="InterPro" id="IPR007813">
    <property type="entry name" value="PilN"/>
</dbReference>
<feature type="coiled-coil region" evidence="1">
    <location>
        <begin position="47"/>
        <end position="91"/>
    </location>
</feature>
<dbReference type="Proteomes" id="UP000317763">
    <property type="component" value="Unassembled WGS sequence"/>
</dbReference>
<proteinExistence type="predicted"/>
<dbReference type="PANTHER" id="PTHR40278:SF2">
    <property type="entry name" value="TYPE IV PILUS INNER MEMBRANE COMPONENT PILN"/>
    <property type="match status" value="1"/>
</dbReference>
<keyword evidence="1" id="KW-0175">Coiled coil</keyword>
<sequence length="212" mass="23202">MITINLLPHREWERKRRREAFYRELAMSAVLGLAVAALIYTAMEMQLSNQADRNRLLQEEIAKLDAQIKEVATLRAEVEALKARQQAVQELQSARNGPVRLFNELAQRLPEGIALRSVKQEGSLLTITGIAQSQERVSELLRRLNNDESSLRQPQLIEIAAGNISLAGGVGQRPVFQFSIRATQVNAEPGTTAGAGATDAGSAAQKHPADAT</sequence>
<dbReference type="PANTHER" id="PTHR40278">
    <property type="entry name" value="DNA UTILIZATION PROTEIN HOFN"/>
    <property type="match status" value="1"/>
</dbReference>
<dbReference type="InterPro" id="IPR052534">
    <property type="entry name" value="Extracell_DNA_Util/SecSys_Comp"/>
</dbReference>
<feature type="transmembrane region" description="Helical" evidence="3">
    <location>
        <begin position="21"/>
        <end position="43"/>
    </location>
</feature>
<evidence type="ECO:0000256" key="2">
    <source>
        <dbReference type="SAM" id="MobiDB-lite"/>
    </source>
</evidence>
<dbReference type="STRING" id="307486.GCA_000807215_02205"/>